<dbReference type="GO" id="GO:0016020">
    <property type="term" value="C:membrane"/>
    <property type="evidence" value="ECO:0007669"/>
    <property type="project" value="UniProtKB-SubCell"/>
</dbReference>
<dbReference type="RefSeq" id="WP_245871890.1">
    <property type="nucleotide sequence ID" value="NZ_FRFC01000003.1"/>
</dbReference>
<dbReference type="Proteomes" id="UP000232412">
    <property type="component" value="Unassembled WGS sequence"/>
</dbReference>
<dbReference type="InterPro" id="IPR008915">
    <property type="entry name" value="Peptidase_M50"/>
</dbReference>
<evidence type="ECO:0000256" key="2">
    <source>
        <dbReference type="ARBA" id="ARBA00022670"/>
    </source>
</evidence>
<keyword evidence="4" id="KW-0378">Hydrolase</keyword>
<evidence type="ECO:0000259" key="9">
    <source>
        <dbReference type="Pfam" id="PF02163"/>
    </source>
</evidence>
<accession>A0A2H1EGW6</accession>
<evidence type="ECO:0000256" key="1">
    <source>
        <dbReference type="ARBA" id="ARBA00004141"/>
    </source>
</evidence>
<feature type="transmembrane region" description="Helical" evidence="8">
    <location>
        <begin position="70"/>
        <end position="91"/>
    </location>
</feature>
<evidence type="ECO:0000256" key="7">
    <source>
        <dbReference type="ARBA" id="ARBA00023136"/>
    </source>
</evidence>
<keyword evidence="5" id="KW-0809">Transit peptide</keyword>
<evidence type="ECO:0000313" key="11">
    <source>
        <dbReference type="Proteomes" id="UP000232412"/>
    </source>
</evidence>
<dbReference type="Pfam" id="PF02163">
    <property type="entry name" value="Peptidase_M50"/>
    <property type="match status" value="1"/>
</dbReference>
<keyword evidence="11" id="KW-1185">Reference proteome</keyword>
<keyword evidence="7 8" id="KW-0472">Membrane</keyword>
<feature type="transmembrane region" description="Helical" evidence="8">
    <location>
        <begin position="328"/>
        <end position="347"/>
    </location>
</feature>
<feature type="transmembrane region" description="Helical" evidence="8">
    <location>
        <begin position="242"/>
        <end position="262"/>
    </location>
</feature>
<dbReference type="AlphaFoldDB" id="A0A2H1EGW6"/>
<feature type="transmembrane region" description="Helical" evidence="8">
    <location>
        <begin position="282"/>
        <end position="307"/>
    </location>
</feature>
<dbReference type="EMBL" id="FRFC01000003">
    <property type="protein sequence ID" value="SHO44535.1"/>
    <property type="molecule type" value="Genomic_DNA"/>
</dbReference>
<gene>
    <name evidence="10" type="ORF">NSIN_20366</name>
</gene>
<feature type="transmembrane region" description="Helical" evidence="8">
    <location>
        <begin position="170"/>
        <end position="191"/>
    </location>
</feature>
<sequence>MVSSHFRVIGFNQSPVVLQVEISGDNVTEQFRQLVQKLETKNILVRLESDSGRMFLLISRFEPPKSRRSWIPRALFAATIVTVMIDGYYRAVGMNSIVKGDDPFYVAVLYTASLIGILGIHELGHMIASKIHKLRISWPYFIPGIPVLGFVPTFGALIMSRGLIVNRNILFDVGISGPIAGLIIAIIVSTYGASVSPLIPTSQAQELAEKLGLVDLHSSVIMDATIALVGKHVPHQELVMSPVLLAAWFGFLITFLNLLPAWQLDGGHIARATFGIKWHRILTYVSIGILAATGYYIMALFVLIFSMRSMDVRPLDDISPLSKKRKKMFIIVMILAFLCAPLPFSILPQ</sequence>
<evidence type="ECO:0000256" key="4">
    <source>
        <dbReference type="ARBA" id="ARBA00022801"/>
    </source>
</evidence>
<evidence type="ECO:0000256" key="6">
    <source>
        <dbReference type="ARBA" id="ARBA00022989"/>
    </source>
</evidence>
<keyword evidence="6 8" id="KW-1133">Transmembrane helix</keyword>
<dbReference type="GO" id="GO:0008233">
    <property type="term" value="F:peptidase activity"/>
    <property type="evidence" value="ECO:0007669"/>
    <property type="project" value="UniProtKB-KW"/>
</dbReference>
<feature type="transmembrane region" description="Helical" evidence="8">
    <location>
        <begin position="103"/>
        <end position="120"/>
    </location>
</feature>
<evidence type="ECO:0000256" key="3">
    <source>
        <dbReference type="ARBA" id="ARBA00022692"/>
    </source>
</evidence>
<evidence type="ECO:0000313" key="10">
    <source>
        <dbReference type="EMBL" id="SHO44535.1"/>
    </source>
</evidence>
<dbReference type="CDD" id="cd06160">
    <property type="entry name" value="S2P-M50_like_2"/>
    <property type="match status" value="1"/>
</dbReference>
<feature type="domain" description="Peptidase M50" evidence="9">
    <location>
        <begin position="112"/>
        <end position="295"/>
    </location>
</feature>
<organism evidence="10 11">
    <name type="scientific">Nitrosotalea sinensis</name>
    <dbReference type="NCBI Taxonomy" id="1499975"/>
    <lineage>
        <taxon>Archaea</taxon>
        <taxon>Nitrososphaerota</taxon>
        <taxon>Nitrososphaeria</taxon>
        <taxon>Nitrosotaleales</taxon>
        <taxon>Nitrosotaleaceae</taxon>
        <taxon>Nitrosotalea</taxon>
    </lineage>
</organism>
<feature type="transmembrane region" description="Helical" evidence="8">
    <location>
        <begin position="140"/>
        <end position="158"/>
    </location>
</feature>
<keyword evidence="2" id="KW-0645">Protease</keyword>
<name>A0A2H1EGW6_9ARCH</name>
<dbReference type="PANTHER" id="PTHR31412:SF0">
    <property type="entry name" value="ZINC METALLOPROTEASE EGY1, CHLOROPLASTIC-RELATED"/>
    <property type="match status" value="1"/>
</dbReference>
<reference evidence="11" key="1">
    <citation type="submission" date="2016-12" db="EMBL/GenBank/DDBJ databases">
        <authorList>
            <person name="Herbold C."/>
        </authorList>
    </citation>
    <scope>NUCLEOTIDE SEQUENCE [LARGE SCALE GENOMIC DNA]</scope>
</reference>
<proteinExistence type="predicted"/>
<protein>
    <submittedName>
        <fullName evidence="10">Putative peptidase family M50</fullName>
    </submittedName>
</protein>
<dbReference type="PANTHER" id="PTHR31412">
    <property type="entry name" value="ZINC METALLOPROTEASE EGY1"/>
    <property type="match status" value="1"/>
</dbReference>
<evidence type="ECO:0000256" key="8">
    <source>
        <dbReference type="SAM" id="Phobius"/>
    </source>
</evidence>
<keyword evidence="3 8" id="KW-0812">Transmembrane</keyword>
<dbReference type="GO" id="GO:0006508">
    <property type="term" value="P:proteolysis"/>
    <property type="evidence" value="ECO:0007669"/>
    <property type="project" value="UniProtKB-KW"/>
</dbReference>
<dbReference type="InterPro" id="IPR044838">
    <property type="entry name" value="EGY1-like"/>
</dbReference>
<comment type="subcellular location">
    <subcellularLocation>
        <location evidence="1">Membrane</location>
        <topology evidence="1">Multi-pass membrane protein</topology>
    </subcellularLocation>
</comment>
<evidence type="ECO:0000256" key="5">
    <source>
        <dbReference type="ARBA" id="ARBA00022946"/>
    </source>
</evidence>